<reference evidence="2 3" key="1">
    <citation type="journal article" date="2011" name="Stand. Genomic Sci.">
        <title>Complete genome sequence of Allochromatium vinosum DSM 180(T).</title>
        <authorList>
            <person name="Weissgerber T."/>
            <person name="Zigann R."/>
            <person name="Bruce D."/>
            <person name="Chang Y.J."/>
            <person name="Detter J.C."/>
            <person name="Han C."/>
            <person name="Hauser L."/>
            <person name="Jeffries C.D."/>
            <person name="Land M."/>
            <person name="Munk A.C."/>
            <person name="Tapia R."/>
            <person name="Dahl C."/>
        </authorList>
    </citation>
    <scope>NUCLEOTIDE SEQUENCE [LARGE SCALE GENOMIC DNA]</scope>
    <source>
        <strain evidence="3">ATCC 17899 / DSM 180 / NBRC 103801 / NCIMB 10441 / D</strain>
    </source>
</reference>
<dbReference type="HOGENOM" id="CLU_030805_1_1_6"/>
<dbReference type="eggNOG" id="COG1546">
    <property type="taxonomic scope" value="Bacteria"/>
</dbReference>
<dbReference type="EMBL" id="CP001896">
    <property type="protein sequence ID" value="ADC62596.1"/>
    <property type="molecule type" value="Genomic_DNA"/>
</dbReference>
<dbReference type="RefSeq" id="WP_012970870.1">
    <property type="nucleotide sequence ID" value="NC_013851.1"/>
</dbReference>
<dbReference type="InterPro" id="IPR036653">
    <property type="entry name" value="CinA-like_C"/>
</dbReference>
<protein>
    <submittedName>
        <fullName evidence="2">CinA domain protein</fullName>
    </submittedName>
</protein>
<dbReference type="InterPro" id="IPR008136">
    <property type="entry name" value="CinA_C"/>
</dbReference>
<feature type="domain" description="CinA C-terminal" evidence="1">
    <location>
        <begin position="18"/>
        <end position="169"/>
    </location>
</feature>
<keyword evidence="3" id="KW-1185">Reference proteome</keyword>
<dbReference type="SUPFAM" id="SSF142433">
    <property type="entry name" value="CinA-like"/>
    <property type="match status" value="1"/>
</dbReference>
<dbReference type="STRING" id="572477.Alvin_1664"/>
<gene>
    <name evidence="2" type="ordered locus">Alvin_1664</name>
</gene>
<dbReference type="Gene3D" id="3.90.950.20">
    <property type="entry name" value="CinA-like"/>
    <property type="match status" value="1"/>
</dbReference>
<name>D3RTT7_ALLVD</name>
<organism evidence="2 3">
    <name type="scientific">Allochromatium vinosum (strain ATCC 17899 / DSM 180 / NBRC 103801 / NCIMB 10441 / D)</name>
    <name type="common">Chromatium vinosum</name>
    <dbReference type="NCBI Taxonomy" id="572477"/>
    <lineage>
        <taxon>Bacteria</taxon>
        <taxon>Pseudomonadati</taxon>
        <taxon>Pseudomonadota</taxon>
        <taxon>Gammaproteobacteria</taxon>
        <taxon>Chromatiales</taxon>
        <taxon>Chromatiaceae</taxon>
        <taxon>Allochromatium</taxon>
    </lineage>
</organism>
<evidence type="ECO:0000259" key="1">
    <source>
        <dbReference type="Pfam" id="PF02464"/>
    </source>
</evidence>
<dbReference type="AlphaFoldDB" id="D3RTT7"/>
<dbReference type="NCBIfam" id="TIGR00199">
    <property type="entry name" value="PncC_domain"/>
    <property type="match status" value="1"/>
</dbReference>
<evidence type="ECO:0000313" key="3">
    <source>
        <dbReference type="Proteomes" id="UP000001441"/>
    </source>
</evidence>
<evidence type="ECO:0000313" key="2">
    <source>
        <dbReference type="EMBL" id="ADC62596.1"/>
    </source>
</evidence>
<accession>D3RTT7</accession>
<dbReference type="Pfam" id="PF02464">
    <property type="entry name" value="CinA"/>
    <property type="match status" value="1"/>
</dbReference>
<dbReference type="Proteomes" id="UP000001441">
    <property type="component" value="Chromosome"/>
</dbReference>
<dbReference type="KEGG" id="alv:Alvin_1664"/>
<dbReference type="NCBIfam" id="NF002975">
    <property type="entry name" value="PRK03661.1"/>
    <property type="match status" value="1"/>
</dbReference>
<proteinExistence type="predicted"/>
<sequence length="181" mass="18782">MTTDHPAPHSVSPHELTRLAARVGECLRERGWRLATAESCTGGWVAKTITDIAGSSDWFDRGFVTYSNAAKQEMLGVDAGLIGQHGAVSAPVVRAMVAGALAHSQAEIALAVSGIAGPGGGSPEKPVGTVWFAWGQAGGASVTRRACFAGDREAVRAQAVRTALLGLLEWLNAPLPRKTDG</sequence>
<dbReference type="OrthoDB" id="9801454at2"/>